<dbReference type="STRING" id="1088721.JI59_18560"/>
<dbReference type="Gene3D" id="1.10.1750.10">
    <property type="match status" value="1"/>
</dbReference>
<dbReference type="Pfam" id="PF08299">
    <property type="entry name" value="Bac_DnaA_C"/>
    <property type="match status" value="1"/>
</dbReference>
<dbReference type="KEGG" id="npn:JI59_18560"/>
<proteinExistence type="predicted"/>
<name>G6E7H4_9SPHN</name>
<dbReference type="SMART" id="SM00760">
    <property type="entry name" value="Bac_DnaA_C"/>
    <property type="match status" value="1"/>
</dbReference>
<dbReference type="GO" id="GO:0006270">
    <property type="term" value="P:DNA replication initiation"/>
    <property type="evidence" value="ECO:0007669"/>
    <property type="project" value="InterPro"/>
</dbReference>
<protein>
    <recommendedName>
        <fullName evidence="2">Chromosomal replication initiator DnaA C-terminal domain-containing protein</fullName>
    </recommendedName>
</protein>
<evidence type="ECO:0000259" key="2">
    <source>
        <dbReference type="SMART" id="SM00760"/>
    </source>
</evidence>
<dbReference type="SUPFAM" id="SSF48295">
    <property type="entry name" value="TrpR-like"/>
    <property type="match status" value="1"/>
</dbReference>
<feature type="domain" description="Chromosomal replication initiator DnaA C-terminal" evidence="2">
    <location>
        <begin position="3"/>
        <end position="71"/>
    </location>
</feature>
<dbReference type="AlphaFoldDB" id="G6E7H4"/>
<dbReference type="InterPro" id="IPR010921">
    <property type="entry name" value="Trp_repressor/repl_initiator"/>
</dbReference>
<gene>
    <name evidence="3" type="ORF">NSU_0309</name>
</gene>
<dbReference type="GO" id="GO:0003688">
    <property type="term" value="F:DNA replication origin binding"/>
    <property type="evidence" value="ECO:0007669"/>
    <property type="project" value="InterPro"/>
</dbReference>
<evidence type="ECO:0000256" key="1">
    <source>
        <dbReference type="SAM" id="Coils"/>
    </source>
</evidence>
<accession>G6E7H4</accession>
<evidence type="ECO:0000313" key="3">
    <source>
        <dbReference type="EMBL" id="EHJ62797.1"/>
    </source>
</evidence>
<dbReference type="GO" id="GO:0005524">
    <property type="term" value="F:ATP binding"/>
    <property type="evidence" value="ECO:0007669"/>
    <property type="project" value="InterPro"/>
</dbReference>
<dbReference type="OrthoDB" id="7776290at2"/>
<reference evidence="3 4" key="1">
    <citation type="journal article" date="2012" name="J. Bacteriol.">
        <title>Genome sequence of benzo(a)pyrene-degrading bacterium Novosphingobium pentaromativorans US6-1.</title>
        <authorList>
            <person name="Luo Y.R."/>
            <person name="Kang S.G."/>
            <person name="Kim S.J."/>
            <person name="Kim M.R."/>
            <person name="Li N."/>
            <person name="Lee J.H."/>
            <person name="Kwon K.K."/>
        </authorList>
    </citation>
    <scope>NUCLEOTIDE SEQUENCE [LARGE SCALE GENOMIC DNA]</scope>
    <source>
        <strain evidence="3 4">US6-1</strain>
    </source>
</reference>
<organism evidence="3 4">
    <name type="scientific">Novosphingobium pentaromativorans US6-1</name>
    <dbReference type="NCBI Taxonomy" id="1088721"/>
    <lineage>
        <taxon>Bacteria</taxon>
        <taxon>Pseudomonadati</taxon>
        <taxon>Pseudomonadota</taxon>
        <taxon>Alphaproteobacteria</taxon>
        <taxon>Sphingomonadales</taxon>
        <taxon>Sphingomonadaceae</taxon>
        <taxon>Novosphingobium</taxon>
    </lineage>
</organism>
<dbReference type="InterPro" id="IPR013159">
    <property type="entry name" value="DnaA_C"/>
</dbReference>
<dbReference type="RefSeq" id="WP_007011226.1">
    <property type="nucleotide sequence ID" value="NZ_AGFM01000006.1"/>
</dbReference>
<dbReference type="PATRIC" id="fig|1088721.3.peg.306"/>
<keyword evidence="1" id="KW-0175">Coiled coil</keyword>
<keyword evidence="4" id="KW-1185">Reference proteome</keyword>
<feature type="coiled-coil region" evidence="1">
    <location>
        <begin position="123"/>
        <end position="150"/>
    </location>
</feature>
<dbReference type="GO" id="GO:0006275">
    <property type="term" value="P:regulation of DNA replication"/>
    <property type="evidence" value="ECO:0007669"/>
    <property type="project" value="InterPro"/>
</dbReference>
<comment type="caution">
    <text evidence="3">The sequence shown here is derived from an EMBL/GenBank/DDBJ whole genome shotgun (WGS) entry which is preliminary data.</text>
</comment>
<dbReference type="EMBL" id="AGFM01000006">
    <property type="protein sequence ID" value="EHJ62797.1"/>
    <property type="molecule type" value="Genomic_DNA"/>
</dbReference>
<dbReference type="Proteomes" id="UP000004030">
    <property type="component" value="Unassembled WGS sequence"/>
</dbReference>
<evidence type="ECO:0000313" key="4">
    <source>
        <dbReference type="Proteomes" id="UP000004030"/>
    </source>
</evidence>
<dbReference type="InterPro" id="IPR018312">
    <property type="entry name" value="Chromosome_initiator_DnaA_CS"/>
</dbReference>
<sequence>MARVADIITIASRLTGVSEHHIRGASRKREYIAVRFAVYAVSRDQGFSFPEIGAFVGGRDHSSVINGVRQIPTYERIFPNLAPLMDAMRAYAEHCEPFLADTGWRPSVGIDMTPLAMSDYAAVKAAAQERNRARLRLRREQDKIKAAEAEPVTEELDHIERADIDYRLMMMRGSEALREALFT</sequence>
<dbReference type="CDD" id="cd06571">
    <property type="entry name" value="Bac_DnaA_C"/>
    <property type="match status" value="1"/>
</dbReference>
<dbReference type="PROSITE" id="PS01008">
    <property type="entry name" value="DNAA"/>
    <property type="match status" value="1"/>
</dbReference>